<evidence type="ECO:0000256" key="1">
    <source>
        <dbReference type="ARBA" id="ARBA00008834"/>
    </source>
</evidence>
<dbReference type="RefSeq" id="WP_074538962.1">
    <property type="nucleotide sequence ID" value="NZ_FNBD01000009.1"/>
</dbReference>
<dbReference type="InterPro" id="IPR011050">
    <property type="entry name" value="Pectin_lyase_fold/virulence"/>
</dbReference>
<evidence type="ECO:0000313" key="7">
    <source>
        <dbReference type="Proteomes" id="UP000182114"/>
    </source>
</evidence>
<keyword evidence="2 4" id="KW-0378">Hydrolase</keyword>
<evidence type="ECO:0000256" key="2">
    <source>
        <dbReference type="ARBA" id="ARBA00022801"/>
    </source>
</evidence>
<dbReference type="AlphaFoldDB" id="A0A1G7JGK9"/>
<dbReference type="PANTHER" id="PTHR31339:SF9">
    <property type="entry name" value="PLASMIN AND FIBRONECTIN-BINDING PROTEIN A"/>
    <property type="match status" value="1"/>
</dbReference>
<evidence type="ECO:0000256" key="4">
    <source>
        <dbReference type="RuleBase" id="RU361169"/>
    </source>
</evidence>
<organism evidence="6 7">
    <name type="scientific">Cellulophaga baltica</name>
    <dbReference type="NCBI Taxonomy" id="76594"/>
    <lineage>
        <taxon>Bacteria</taxon>
        <taxon>Pseudomonadati</taxon>
        <taxon>Bacteroidota</taxon>
        <taxon>Flavobacteriia</taxon>
        <taxon>Flavobacteriales</taxon>
        <taxon>Flavobacteriaceae</taxon>
        <taxon>Cellulophaga</taxon>
    </lineage>
</organism>
<keyword evidence="5" id="KW-0472">Membrane</keyword>
<keyword evidence="5" id="KW-1133">Transmembrane helix</keyword>
<proteinExistence type="inferred from homology"/>
<gene>
    <name evidence="6" type="ORF">SAMN04487992_10986</name>
</gene>
<evidence type="ECO:0000256" key="3">
    <source>
        <dbReference type="ARBA" id="ARBA00023295"/>
    </source>
</evidence>
<dbReference type="InterPro" id="IPR012334">
    <property type="entry name" value="Pectin_lyas_fold"/>
</dbReference>
<dbReference type="Gene3D" id="2.160.20.10">
    <property type="entry name" value="Single-stranded right-handed beta-helix, Pectin lyase-like"/>
    <property type="match status" value="1"/>
</dbReference>
<dbReference type="PANTHER" id="PTHR31339">
    <property type="entry name" value="PECTIN LYASE-RELATED"/>
    <property type="match status" value="1"/>
</dbReference>
<dbReference type="eggNOG" id="COG5434">
    <property type="taxonomic scope" value="Bacteria"/>
</dbReference>
<feature type="transmembrane region" description="Helical" evidence="5">
    <location>
        <begin position="6"/>
        <end position="25"/>
    </location>
</feature>
<keyword evidence="3 4" id="KW-0326">Glycosidase</keyword>
<reference evidence="7" key="1">
    <citation type="submission" date="2016-10" db="EMBL/GenBank/DDBJ databases">
        <authorList>
            <person name="Varghese N."/>
            <person name="Submissions S."/>
        </authorList>
    </citation>
    <scope>NUCLEOTIDE SEQUENCE [LARGE SCALE GENOMIC DNA]</scope>
    <source>
        <strain evidence="7">DSM 24729</strain>
    </source>
</reference>
<evidence type="ECO:0000313" key="6">
    <source>
        <dbReference type="EMBL" id="SDF24033.1"/>
    </source>
</evidence>
<dbReference type="InterPro" id="IPR000743">
    <property type="entry name" value="Glyco_hydro_28"/>
</dbReference>
<dbReference type="Pfam" id="PF00295">
    <property type="entry name" value="Glyco_hydro_28"/>
    <property type="match status" value="1"/>
</dbReference>
<dbReference type="InterPro" id="IPR051801">
    <property type="entry name" value="GH28_Enzymes"/>
</dbReference>
<dbReference type="GO" id="GO:0005975">
    <property type="term" value="P:carbohydrate metabolic process"/>
    <property type="evidence" value="ECO:0007669"/>
    <property type="project" value="InterPro"/>
</dbReference>
<evidence type="ECO:0000256" key="5">
    <source>
        <dbReference type="SAM" id="Phobius"/>
    </source>
</evidence>
<dbReference type="InterPro" id="IPR006626">
    <property type="entry name" value="PbH1"/>
</dbReference>
<dbReference type="GO" id="GO:0004650">
    <property type="term" value="F:polygalacturonase activity"/>
    <property type="evidence" value="ECO:0007669"/>
    <property type="project" value="InterPro"/>
</dbReference>
<comment type="similarity">
    <text evidence="1 4">Belongs to the glycosyl hydrolase 28 family.</text>
</comment>
<name>A0A1G7JGK9_9FLAO</name>
<dbReference type="SMART" id="SM00710">
    <property type="entry name" value="PbH1"/>
    <property type="match status" value="6"/>
</dbReference>
<protein>
    <submittedName>
        <fullName evidence="6">Polygalacturonase</fullName>
    </submittedName>
</protein>
<dbReference type="EMBL" id="FNBD01000009">
    <property type="protein sequence ID" value="SDF24033.1"/>
    <property type="molecule type" value="Genomic_DNA"/>
</dbReference>
<accession>A0A1G7JGK9</accession>
<keyword evidence="7" id="KW-1185">Reference proteome</keyword>
<keyword evidence="5" id="KW-0812">Transmembrane</keyword>
<dbReference type="Proteomes" id="UP000182114">
    <property type="component" value="Unassembled WGS sequence"/>
</dbReference>
<dbReference type="SUPFAM" id="SSF51126">
    <property type="entry name" value="Pectin lyase-like"/>
    <property type="match status" value="1"/>
</dbReference>
<sequence length="459" mass="49910">MKNIIVYSITSLVIALFFLGAMVSFSPKPKIYDIKNFGAKGDGITINTKAIQKAIDKCSKNGGGIVLLREGIFSSGTILLKDNVTLQIDENAKLMGSANPQDYQSIDTFIDATGQERGTCLIGAMGAKNIGISGTGSIDGNGAAFLAKNLAIKKKALGISGEDTFGGNRPFLLRFVKTTQITLKNIHIREAAAWACHFFQSSNILIDNVSIYNHANRNNDGIDLDSSHDIVIKNCTINSGDDAICIKSTSPLPTYNVKVSNCTLRSDWGAIKFGTESMGDFYNIDIRDCTIEDTKGGGIKILSVDGANIHDVLIENIEMNQVDMPIFVRLGERLRTYRTTSKQAVGSIKDVVIRNIKATTRGLDSSRVSPPSGILITGTPKYKIGSLTLDHISIDLPGGGKAADIIQVPEDETRYPEFSFFKVLPAYGLYARHIKELKINDLKFKTTTADQRSEIVVIE</sequence>